<protein>
    <submittedName>
        <fullName evidence="1">Uncharacterized protein</fullName>
    </submittedName>
</protein>
<reference evidence="1 2" key="1">
    <citation type="submission" date="2017-02" db="EMBL/GenBank/DDBJ databases">
        <title>Draft genome sequence of Moraxella lincolnii CCUG 9405T type strain.</title>
        <authorList>
            <person name="Salva-Serra F."/>
            <person name="Engstrom-Jakobsson H."/>
            <person name="Thorell K."/>
            <person name="Jaen-Luchoro D."/>
            <person name="Gonzales-Siles L."/>
            <person name="Karlsson R."/>
            <person name="Yazdan S."/>
            <person name="Boulund F."/>
            <person name="Johnning A."/>
            <person name="Engstrand L."/>
            <person name="Kristiansson E."/>
            <person name="Moore E."/>
        </authorList>
    </citation>
    <scope>NUCLEOTIDE SEQUENCE [LARGE SCALE GENOMIC DNA]</scope>
    <source>
        <strain evidence="1 2">CCUG 9405</strain>
    </source>
</reference>
<proteinExistence type="predicted"/>
<dbReference type="RefSeq" id="WP_078308149.1">
    <property type="nucleotide sequence ID" value="NZ_MUYT01000014.1"/>
</dbReference>
<organism evidence="1 2">
    <name type="scientific">Lwoffella lincolnii</name>
    <dbReference type="NCBI Taxonomy" id="90241"/>
    <lineage>
        <taxon>Bacteria</taxon>
        <taxon>Pseudomonadati</taxon>
        <taxon>Pseudomonadota</taxon>
        <taxon>Gammaproteobacteria</taxon>
        <taxon>Moraxellales</taxon>
        <taxon>Moraxellaceae</taxon>
        <taxon>Lwoffella</taxon>
    </lineage>
</organism>
<keyword evidence="2" id="KW-1185">Reference proteome</keyword>
<gene>
    <name evidence="1" type="ORF">B0682_08150</name>
</gene>
<name>A0A1T0CBI6_9GAMM</name>
<evidence type="ECO:0000313" key="1">
    <source>
        <dbReference type="EMBL" id="OOS19707.1"/>
    </source>
</evidence>
<sequence>MMPLFYIIHQSFIQSFWRTLGVTSDVADTTKIQKATFDALDEQLYPIELSGQCFANAKTLLLAILKNDLSISANEFAKHLAKQSVYQSWINFTVYGRYVERSFQAFYQQEKDDFNMEMSGLLLQELKRHTRCLPKNQVLFASGFSQKQLSQKKLGQKQLDRLAGEHRLLNVTVNPAFAVAQADGDTSTVKVINMFCVASTGVLAVAIKPRQLTNQRHRNELLIVDFKQLRLQQEQRLTTTNGEYVVKFYQIS</sequence>
<dbReference type="OrthoDB" id="6660263at2"/>
<dbReference type="Proteomes" id="UP000191094">
    <property type="component" value="Unassembled WGS sequence"/>
</dbReference>
<comment type="caution">
    <text evidence="1">The sequence shown here is derived from an EMBL/GenBank/DDBJ whole genome shotgun (WGS) entry which is preliminary data.</text>
</comment>
<dbReference type="AlphaFoldDB" id="A0A1T0CBI6"/>
<dbReference type="EMBL" id="MUYT01000014">
    <property type="protein sequence ID" value="OOS19707.1"/>
    <property type="molecule type" value="Genomic_DNA"/>
</dbReference>
<evidence type="ECO:0000313" key="2">
    <source>
        <dbReference type="Proteomes" id="UP000191094"/>
    </source>
</evidence>
<accession>A0A1T0CBI6</accession>